<keyword evidence="2" id="KW-1185">Reference proteome</keyword>
<dbReference type="OrthoDB" id="2354029at2"/>
<dbReference type="AlphaFoldDB" id="A0A1C7E8T0"/>
<dbReference type="RefSeq" id="WP_068869922.1">
    <property type="nucleotide sequence ID" value="NZ_CP016539.2"/>
</dbReference>
<protein>
    <submittedName>
        <fullName evidence="1">Uncharacterized protein</fullName>
    </submittedName>
</protein>
<dbReference type="EMBL" id="CP016539">
    <property type="protein sequence ID" value="ANU20126.1"/>
    <property type="molecule type" value="Genomic_DNA"/>
</dbReference>
<accession>A0A1C7E8T0</accession>
<evidence type="ECO:0000313" key="1">
    <source>
        <dbReference type="EMBL" id="ANU20126.1"/>
    </source>
</evidence>
<organism evidence="1 2">
    <name type="scientific">Planococcus plakortidis</name>
    <dbReference type="NCBI Taxonomy" id="1038856"/>
    <lineage>
        <taxon>Bacteria</taxon>
        <taxon>Bacillati</taxon>
        <taxon>Bacillota</taxon>
        <taxon>Bacilli</taxon>
        <taxon>Bacillales</taxon>
        <taxon>Caryophanaceae</taxon>
        <taxon>Planococcus</taxon>
    </lineage>
</organism>
<proteinExistence type="predicted"/>
<evidence type="ECO:0000313" key="2">
    <source>
        <dbReference type="Proteomes" id="UP000092650"/>
    </source>
</evidence>
<gene>
    <name evidence="1" type="ORF">BBI15_07820</name>
</gene>
<name>A0A1C7E8T0_9BACL</name>
<reference evidence="1" key="1">
    <citation type="submission" date="2016-10" db="EMBL/GenBank/DDBJ databases">
        <authorList>
            <person name="See-Too W.S."/>
        </authorList>
    </citation>
    <scope>NUCLEOTIDE SEQUENCE [LARGE SCALE GENOMIC DNA]</scope>
    <source>
        <strain evidence="1">DSM 23997</strain>
    </source>
</reference>
<dbReference type="Proteomes" id="UP000092650">
    <property type="component" value="Chromosome"/>
</dbReference>
<dbReference type="KEGG" id="ppla:BBI15_07820"/>
<sequence>MNPIYICQESFNLRDEYFLIESASNLAKLYISPVNDEYYDIETQQILIHLLIAQNSFPIHLTIELFSGVYDELKTSFQKQAISHSITNKRNGRKNIALFQAILENPDAIEFAITKTFWIASANQFYALSSPESLSYSMVQTTGWFSRKKQLLRPHFNTQALTSLIVIWYDGKGFNLYTSEEKYATPENLASHFPADTPVEFG</sequence>